<reference evidence="2 4" key="2">
    <citation type="journal article" date="2019" name="Nat. Microbiol.">
        <title>Wide diversity of methane and short-chain alkane metabolisms in uncultured archaea.</title>
        <authorList>
            <person name="Borrel G."/>
            <person name="Adam P.S."/>
            <person name="McKay L.J."/>
            <person name="Chen L.X."/>
            <person name="Sierra-Garcia I.N."/>
            <person name="Sieber C.M."/>
            <person name="Letourneur Q."/>
            <person name="Ghozlane A."/>
            <person name="Andersen G.L."/>
            <person name="Li W.J."/>
            <person name="Hallam S.J."/>
            <person name="Muyzer G."/>
            <person name="de Oliveira V.M."/>
            <person name="Inskeep W.P."/>
            <person name="Banfield J.F."/>
            <person name="Gribaldo S."/>
        </authorList>
    </citation>
    <scope>NUCLEOTIDE SEQUENCE [LARGE SCALE GENOMIC DNA]</scope>
    <source>
        <strain evidence="2">NM4</strain>
    </source>
</reference>
<dbReference type="Gene3D" id="3.40.50.300">
    <property type="entry name" value="P-loop containing nucleotide triphosphate hydrolases"/>
    <property type="match status" value="1"/>
</dbReference>
<reference evidence="1 3" key="1">
    <citation type="submission" date="2018-10" db="EMBL/GenBank/DDBJ databases">
        <title>Co-occurring genomic capacity for anaerobic methane metabolism and dissimilatory sulfite reduction discovered in the Korarchaeota.</title>
        <authorList>
            <person name="Mckay L.J."/>
            <person name="Dlakic M."/>
            <person name="Fields M.W."/>
            <person name="Delmont T.O."/>
            <person name="Eren A.M."/>
            <person name="Jay Z.J."/>
            <person name="Klingelsmith K.B."/>
            <person name="Rusch D.B."/>
            <person name="Inskeep W.P."/>
        </authorList>
    </citation>
    <scope>NUCLEOTIDE SEQUENCE [LARGE SCALE GENOMIC DNA]</scope>
    <source>
        <strain evidence="1 3">MDKW</strain>
    </source>
</reference>
<dbReference type="InterPro" id="IPR027417">
    <property type="entry name" value="P-loop_NTPase"/>
</dbReference>
<dbReference type="Proteomes" id="UP000316217">
    <property type="component" value="Unassembled WGS sequence"/>
</dbReference>
<evidence type="ECO:0000313" key="1">
    <source>
        <dbReference type="EMBL" id="RSN77792.1"/>
    </source>
</evidence>
<dbReference type="PANTHER" id="PTHR35894">
    <property type="entry name" value="GENERAL SECRETION PATHWAY PROTEIN A-RELATED"/>
    <property type="match status" value="1"/>
</dbReference>
<comment type="caution">
    <text evidence="1">The sequence shown here is derived from an EMBL/GenBank/DDBJ whole genome shotgun (WGS) entry which is preliminary data.</text>
</comment>
<protein>
    <recommendedName>
        <fullName evidence="5">AAA family ATPase</fullName>
    </recommendedName>
</protein>
<dbReference type="OrthoDB" id="111026at2157"/>
<organism evidence="1 3">
    <name type="scientific">Candidatus Methanodesulfokora washburnensis</name>
    <dbReference type="NCBI Taxonomy" id="2478471"/>
    <lineage>
        <taxon>Archaea</taxon>
        <taxon>Thermoproteota</taxon>
        <taxon>Candidatus Korarchaeia</taxon>
        <taxon>Candidatus Korarchaeia incertae sedis</taxon>
        <taxon>Candidatus Methanodesulfokora</taxon>
    </lineage>
</organism>
<dbReference type="Proteomes" id="UP000277582">
    <property type="component" value="Unassembled WGS sequence"/>
</dbReference>
<gene>
    <name evidence="1" type="ORF">D6D85_02070</name>
    <name evidence="2" type="ORF">EF810_07710</name>
</gene>
<dbReference type="AlphaFoldDB" id="A0A429GVE3"/>
<name>A0A429GVE3_9CREN</name>
<dbReference type="RefSeq" id="WP_125670406.1">
    <property type="nucleotide sequence ID" value="NZ_RCOS01000027.1"/>
</dbReference>
<dbReference type="SUPFAM" id="SSF52540">
    <property type="entry name" value="P-loop containing nucleoside triphosphate hydrolases"/>
    <property type="match status" value="1"/>
</dbReference>
<proteinExistence type="predicted"/>
<evidence type="ECO:0000313" key="4">
    <source>
        <dbReference type="Proteomes" id="UP000316217"/>
    </source>
</evidence>
<accession>A0A429GVE3</accession>
<dbReference type="EMBL" id="RXII01000120">
    <property type="protein sequence ID" value="RZN58332.1"/>
    <property type="molecule type" value="Genomic_DNA"/>
</dbReference>
<dbReference type="EMBL" id="RCOS01000027">
    <property type="protein sequence ID" value="RSN77792.1"/>
    <property type="molecule type" value="Genomic_DNA"/>
</dbReference>
<evidence type="ECO:0000313" key="3">
    <source>
        <dbReference type="Proteomes" id="UP000277582"/>
    </source>
</evidence>
<keyword evidence="3" id="KW-1185">Reference proteome</keyword>
<evidence type="ECO:0000313" key="2">
    <source>
        <dbReference type="EMBL" id="RZN58332.1"/>
    </source>
</evidence>
<sequence>MGTSPYYVDRYSSILGLSRNPFTRNPLLEESDPIRIFSKQESDSLLEPLVDEALSNVGSSFLVITGSTGSGRTMRLRVISQIFRENGASTMYYPTEPMIGQQIVEEIILMAYRNYRGVDKVLKKTIFGTSDQLTKEEMNEIISSASNAGKVVVKSLKSTRPSCILLDDIHNVFFTDESWIFFIFEMIREVVSNMPEGSILAMTSGREAFDEIERRFPALSSRIHDIIRVEPLRDHEAISLVSKRIDLVKSRNFQSPLGPIDQEVVVEANKIASGNPAKLLSILERAVDLAVVLGKSTVDMRILESIMETEGPLLEFLSSLPADIRDTMEVIIRKFNGGPVSVGDVAIEIELPVSKTFSRLEAMTAKNLLKRDSSGNYLVPEDIIGRMKEVKESLIKEKKEKTEKKIDELRKKSLDRIMRRLKAK</sequence>
<dbReference type="InterPro" id="IPR052026">
    <property type="entry name" value="ExeA_AAA_ATPase_DNA-bind"/>
</dbReference>
<dbReference type="PANTHER" id="PTHR35894:SF1">
    <property type="entry name" value="PHOSPHORIBULOKINASE _ URIDINE KINASE FAMILY"/>
    <property type="match status" value="1"/>
</dbReference>
<evidence type="ECO:0008006" key="5">
    <source>
        <dbReference type="Google" id="ProtNLM"/>
    </source>
</evidence>